<name>A0ABX8WF97_9HYPH</name>
<reference evidence="1 2" key="1">
    <citation type="submission" date="2021-08" db="EMBL/GenBank/DDBJ databases">
        <title>Devosia salina sp. nov., isolated from the South China Sea sediment.</title>
        <authorList>
            <person name="Zhou Z."/>
        </authorList>
    </citation>
    <scope>NUCLEOTIDE SEQUENCE [LARGE SCALE GENOMIC DNA]</scope>
    <source>
        <strain evidence="1 2">SCS-3</strain>
    </source>
</reference>
<accession>A0ABX8WF97</accession>
<keyword evidence="2" id="KW-1185">Reference proteome</keyword>
<dbReference type="RefSeq" id="WP_220304146.1">
    <property type="nucleotide sequence ID" value="NZ_CP080590.1"/>
</dbReference>
<dbReference type="Proteomes" id="UP000825799">
    <property type="component" value="Chromosome"/>
</dbReference>
<organism evidence="1 2">
    <name type="scientific">Devosia salina</name>
    <dbReference type="NCBI Taxonomy" id="2860336"/>
    <lineage>
        <taxon>Bacteria</taxon>
        <taxon>Pseudomonadati</taxon>
        <taxon>Pseudomonadota</taxon>
        <taxon>Alphaproteobacteria</taxon>
        <taxon>Hyphomicrobiales</taxon>
        <taxon>Devosiaceae</taxon>
        <taxon>Devosia</taxon>
    </lineage>
</organism>
<protein>
    <submittedName>
        <fullName evidence="1">Uncharacterized protein</fullName>
    </submittedName>
</protein>
<sequence>MNEIETPEQRIERARKTLSGWGWMAVVSTRPDEVIRYLHLEVAVLGALALEDPRHAPDILALIAQFQALIDKIDSERDQPQSAEASSQRASTA</sequence>
<evidence type="ECO:0000313" key="1">
    <source>
        <dbReference type="EMBL" id="QYO75651.1"/>
    </source>
</evidence>
<evidence type="ECO:0000313" key="2">
    <source>
        <dbReference type="Proteomes" id="UP000825799"/>
    </source>
</evidence>
<proteinExistence type="predicted"/>
<dbReference type="EMBL" id="CP080590">
    <property type="protein sequence ID" value="QYO75651.1"/>
    <property type="molecule type" value="Genomic_DNA"/>
</dbReference>
<gene>
    <name evidence="1" type="ORF">K1X15_13530</name>
</gene>